<evidence type="ECO:0000256" key="1">
    <source>
        <dbReference type="SAM" id="Phobius"/>
    </source>
</evidence>
<sequence>MKRFSWEVRLGMALVGASLTIYLVKYAVLGDPLNTFQYVFNSLGFLPINVLFVTLIINQLLSVRAKRSRLEKLNMVIGTFFSEVGTTLLTFLSDHDPRLDEIRSDLIVTDDWSGEDFSRVQERLRGYGYEVDAGRIDLACLHSFLRERRDFMLRILENPAVLEHEAFTDLLRAAFHLTEELERRADLSRLPETDRDHLAGDIRRIYALLARQWLDYMRFLKKDYPYLFSLAMRTNPFDEEASPIVR</sequence>
<keyword evidence="1" id="KW-1133">Transmembrane helix</keyword>
<feature type="transmembrane region" description="Helical" evidence="1">
    <location>
        <begin position="35"/>
        <end position="61"/>
    </location>
</feature>
<proteinExistence type="predicted"/>
<keyword evidence="1" id="KW-0812">Transmembrane</keyword>
<evidence type="ECO:0000313" key="2">
    <source>
        <dbReference type="EMBL" id="KUG20382.1"/>
    </source>
</evidence>
<organism evidence="2">
    <name type="scientific">hydrocarbon metagenome</name>
    <dbReference type="NCBI Taxonomy" id="938273"/>
    <lineage>
        <taxon>unclassified sequences</taxon>
        <taxon>metagenomes</taxon>
        <taxon>ecological metagenomes</taxon>
    </lineage>
</organism>
<reference evidence="2" key="1">
    <citation type="journal article" date="2015" name="Proc. Natl. Acad. Sci. U.S.A.">
        <title>Networks of energetic and metabolic interactions define dynamics in microbial communities.</title>
        <authorList>
            <person name="Embree M."/>
            <person name="Liu J.K."/>
            <person name="Al-Bassam M.M."/>
            <person name="Zengler K."/>
        </authorList>
    </citation>
    <scope>NUCLEOTIDE SEQUENCE</scope>
</reference>
<gene>
    <name evidence="2" type="ORF">ASZ90_009884</name>
</gene>
<dbReference type="EMBL" id="LNQE01001196">
    <property type="protein sequence ID" value="KUG20382.1"/>
    <property type="molecule type" value="Genomic_DNA"/>
</dbReference>
<dbReference type="AlphaFoldDB" id="A0A0W8FI36"/>
<accession>A0A0W8FI36</accession>
<feature type="transmembrane region" description="Helical" evidence="1">
    <location>
        <begin position="12"/>
        <end position="29"/>
    </location>
</feature>
<feature type="transmembrane region" description="Helical" evidence="1">
    <location>
        <begin position="73"/>
        <end position="92"/>
    </location>
</feature>
<comment type="caution">
    <text evidence="2">The sequence shown here is derived from an EMBL/GenBank/DDBJ whole genome shotgun (WGS) entry which is preliminary data.</text>
</comment>
<name>A0A0W8FI36_9ZZZZ</name>
<protein>
    <submittedName>
        <fullName evidence="2">Uncharacterized protein</fullName>
    </submittedName>
</protein>
<keyword evidence="1" id="KW-0472">Membrane</keyword>